<dbReference type="Proteomes" id="UP001176961">
    <property type="component" value="Unassembled WGS sequence"/>
</dbReference>
<organism evidence="3 4">
    <name type="scientific">Cylicocyclus nassatus</name>
    <name type="common">Nematode worm</name>
    <dbReference type="NCBI Taxonomy" id="53992"/>
    <lineage>
        <taxon>Eukaryota</taxon>
        <taxon>Metazoa</taxon>
        <taxon>Ecdysozoa</taxon>
        <taxon>Nematoda</taxon>
        <taxon>Chromadorea</taxon>
        <taxon>Rhabditida</taxon>
        <taxon>Rhabditina</taxon>
        <taxon>Rhabditomorpha</taxon>
        <taxon>Strongyloidea</taxon>
        <taxon>Strongylidae</taxon>
        <taxon>Cylicocyclus</taxon>
    </lineage>
</organism>
<sequence length="308" mass="35180">MFYRNVVSNFSNDDFIKTTVNFGFKDTPNASNGPGKTALHLAAEAGEVSGVLQLLSPPPIPSCTPNQDNANALHHYVLQVRRPSAPLGEGTRTRVKFGGESFVFQGLSIFFHRELSKVLPKMPVSLWINEYEFHFKKAPMIDCFIVEELDFFHQYVFVDLSELYDEPLRAFSVHNGCPIYHVVPRFVSERGGCRQLLPMSEVIRYICDFFKPLVTDDEYERVENCTDAEFAKVLLSKKFQLATNPKKRPLTIRFDNIKRMNNGIGLGIGHKTSPRIAYANLKNPELVEAQRRLSKLRRRQRLDLKIGL</sequence>
<feature type="repeat" description="ANK" evidence="1">
    <location>
        <begin position="34"/>
        <end position="55"/>
    </location>
</feature>
<keyword evidence="4" id="KW-1185">Reference proteome</keyword>
<accession>A0AA36GVH9</accession>
<dbReference type="PROSITE" id="PS50088">
    <property type="entry name" value="ANK_REPEAT"/>
    <property type="match status" value="1"/>
</dbReference>
<evidence type="ECO:0000313" key="3">
    <source>
        <dbReference type="EMBL" id="CAJ0599131.1"/>
    </source>
</evidence>
<evidence type="ECO:0000313" key="4">
    <source>
        <dbReference type="Proteomes" id="UP001176961"/>
    </source>
</evidence>
<evidence type="ECO:0000259" key="2">
    <source>
        <dbReference type="Pfam" id="PF26050"/>
    </source>
</evidence>
<dbReference type="AlphaFoldDB" id="A0AA36GVH9"/>
<feature type="domain" description="Ribonuclease 3 central" evidence="2">
    <location>
        <begin position="219"/>
        <end position="300"/>
    </location>
</feature>
<dbReference type="InterPro" id="IPR058938">
    <property type="entry name" value="Helical_CED_Drosha"/>
</dbReference>
<dbReference type="Pfam" id="PF26050">
    <property type="entry name" value="Helical_CED_Drosha"/>
    <property type="match status" value="1"/>
</dbReference>
<dbReference type="PROSITE" id="PS50297">
    <property type="entry name" value="ANK_REP_REGION"/>
    <property type="match status" value="1"/>
</dbReference>
<dbReference type="EMBL" id="CATQJL010000223">
    <property type="protein sequence ID" value="CAJ0599131.1"/>
    <property type="molecule type" value="Genomic_DNA"/>
</dbReference>
<dbReference type="InterPro" id="IPR002110">
    <property type="entry name" value="Ankyrin_rpt"/>
</dbReference>
<keyword evidence="1" id="KW-0040">ANK repeat</keyword>
<gene>
    <name evidence="3" type="ORF">CYNAS_LOCUS11114</name>
</gene>
<proteinExistence type="predicted"/>
<evidence type="ECO:0000256" key="1">
    <source>
        <dbReference type="PROSITE-ProRule" id="PRU00023"/>
    </source>
</evidence>
<comment type="caution">
    <text evidence="3">The sequence shown here is derived from an EMBL/GenBank/DDBJ whole genome shotgun (WGS) entry which is preliminary data.</text>
</comment>
<protein>
    <recommendedName>
        <fullName evidence="2">Ribonuclease 3 central domain-containing protein</fullName>
    </recommendedName>
</protein>
<reference evidence="3" key="1">
    <citation type="submission" date="2023-07" db="EMBL/GenBank/DDBJ databases">
        <authorList>
            <consortium name="CYATHOMIX"/>
        </authorList>
    </citation>
    <scope>NUCLEOTIDE SEQUENCE</scope>
    <source>
        <strain evidence="3">N/A</strain>
    </source>
</reference>
<name>A0AA36GVH9_CYLNA</name>